<keyword evidence="11" id="KW-1185">Reference proteome</keyword>
<accession>A0A7R9GD43</accession>
<feature type="region of interest" description="Disordered" evidence="8">
    <location>
        <begin position="240"/>
        <end position="260"/>
    </location>
</feature>
<feature type="domain" description="C2H2-type" evidence="9">
    <location>
        <begin position="196"/>
        <end position="224"/>
    </location>
</feature>
<dbReference type="Pfam" id="PF00096">
    <property type="entry name" value="zf-C2H2"/>
    <property type="match status" value="4"/>
</dbReference>
<evidence type="ECO:0000313" key="10">
    <source>
        <dbReference type="EMBL" id="CAD7276438.1"/>
    </source>
</evidence>
<evidence type="ECO:0000259" key="9">
    <source>
        <dbReference type="PROSITE" id="PS50157"/>
    </source>
</evidence>
<dbReference type="PANTHER" id="PTHR24376:SF235">
    <property type="entry name" value="C2H2-TYPE DOMAIN-CONTAINING PROTEIN"/>
    <property type="match status" value="1"/>
</dbReference>
<dbReference type="InterPro" id="IPR036236">
    <property type="entry name" value="Znf_C2H2_sf"/>
</dbReference>
<dbReference type="GO" id="GO:0001228">
    <property type="term" value="F:DNA-binding transcription activator activity, RNA polymerase II-specific"/>
    <property type="evidence" value="ECO:0007669"/>
    <property type="project" value="TreeGrafter"/>
</dbReference>
<feature type="compositionally biased region" description="Basic and acidic residues" evidence="8">
    <location>
        <begin position="289"/>
        <end position="307"/>
    </location>
</feature>
<evidence type="ECO:0000313" key="11">
    <source>
        <dbReference type="Proteomes" id="UP000678499"/>
    </source>
</evidence>
<evidence type="ECO:0000256" key="6">
    <source>
        <dbReference type="ARBA" id="ARBA00023242"/>
    </source>
</evidence>
<feature type="domain" description="C2H2-type" evidence="9">
    <location>
        <begin position="560"/>
        <end position="587"/>
    </location>
</feature>
<dbReference type="Gene3D" id="3.30.160.60">
    <property type="entry name" value="Classic Zinc Finger"/>
    <property type="match status" value="5"/>
</dbReference>
<keyword evidence="2" id="KW-0479">Metal-binding</keyword>
<dbReference type="GO" id="GO:0005634">
    <property type="term" value="C:nucleus"/>
    <property type="evidence" value="ECO:0007669"/>
    <property type="project" value="UniProtKB-SubCell"/>
</dbReference>
<feature type="domain" description="C2H2-type" evidence="9">
    <location>
        <begin position="616"/>
        <end position="644"/>
    </location>
</feature>
<name>A0A7R9GD43_9CRUS</name>
<evidence type="ECO:0000256" key="8">
    <source>
        <dbReference type="SAM" id="MobiDB-lite"/>
    </source>
</evidence>
<dbReference type="GO" id="GO:0000978">
    <property type="term" value="F:RNA polymerase II cis-regulatory region sequence-specific DNA binding"/>
    <property type="evidence" value="ECO:0007669"/>
    <property type="project" value="TreeGrafter"/>
</dbReference>
<evidence type="ECO:0000256" key="1">
    <source>
        <dbReference type="ARBA" id="ARBA00004123"/>
    </source>
</evidence>
<feature type="domain" description="C2H2-type" evidence="9">
    <location>
        <begin position="529"/>
        <end position="557"/>
    </location>
</feature>
<sequence>MELRDLEDVTKKFGVFLGKLEDVGIVRTYRVEVWFNTLPDGSPLFAKPDFRFAIQNLVGSIDSCTAAIVIPTVEAELLERQEVTTLECDVPEQQSLLPEEPVSNIPLKSEPQLMDEISAKPAARKILKKRLGSFSKDAKFKRRLKKKLQPKTEPNSDGSSSAFTCSHCGMNFSLLVLYNAHLRTEHKNVTKLVPGAKCDKCGQKFLSVRALENHCDSVHGTDDLDGQAAGTSGHCVQKNDEEPAVEDAAEKHSSEEENSIPAKGACVVKEEIVEVDVQAQTLVEIEDSSSEKQERRNDEALVETHEEPPPTFPCSFCNTSFIDLRSVDEHEQRCAISSSGLKKQPFFSCLSCNFAFSAINAFRVHQCAVAEFKKKDGLPVLIADKDLFDENALKLLPKCIYGWNIGLMDGKKKFFCSLCYEECRSYTRMAYHLSKCKGGPFKCELCPVQRDFRPELDLHKARAHKKELAFFCDECSATYARKSSLLKHKLAHHERSVRVFSCPTCGVGFEKYSFLIKHREEVHKEKILFDCDICKKSFGTKGAVRLHKKTVHKTDHVQEFACKSCDKVFRRKDYLLNHMKSHSGKSLFTCATCGRQYTKKEKLCEHMNKHSSGATILCEVCGLEFMLRKDLVAHIKEAHRDVKVSVKSWKYALPELSDGNEAGDLLSTAVALADISDRLRT</sequence>
<evidence type="ECO:0000256" key="7">
    <source>
        <dbReference type="PROSITE-ProRule" id="PRU00042"/>
    </source>
</evidence>
<proteinExistence type="predicted"/>
<evidence type="ECO:0000256" key="2">
    <source>
        <dbReference type="ARBA" id="ARBA00022723"/>
    </source>
</evidence>
<evidence type="ECO:0000256" key="5">
    <source>
        <dbReference type="ARBA" id="ARBA00022833"/>
    </source>
</evidence>
<protein>
    <recommendedName>
        <fullName evidence="9">C2H2-type domain-containing protein</fullName>
    </recommendedName>
</protein>
<dbReference type="FunFam" id="3.30.160.60:FF:000100">
    <property type="entry name" value="Zinc finger 45-like"/>
    <property type="match status" value="1"/>
</dbReference>
<organism evidence="10">
    <name type="scientific">Notodromas monacha</name>
    <dbReference type="NCBI Taxonomy" id="399045"/>
    <lineage>
        <taxon>Eukaryota</taxon>
        <taxon>Metazoa</taxon>
        <taxon>Ecdysozoa</taxon>
        <taxon>Arthropoda</taxon>
        <taxon>Crustacea</taxon>
        <taxon>Oligostraca</taxon>
        <taxon>Ostracoda</taxon>
        <taxon>Podocopa</taxon>
        <taxon>Podocopida</taxon>
        <taxon>Cypridocopina</taxon>
        <taxon>Cypridoidea</taxon>
        <taxon>Cyprididae</taxon>
        <taxon>Notodromas</taxon>
    </lineage>
</organism>
<dbReference type="AlphaFoldDB" id="A0A7R9GD43"/>
<dbReference type="InterPro" id="IPR013087">
    <property type="entry name" value="Znf_C2H2_type"/>
</dbReference>
<keyword evidence="6" id="KW-0539">Nucleus</keyword>
<reference evidence="10" key="1">
    <citation type="submission" date="2020-11" db="EMBL/GenBank/DDBJ databases">
        <authorList>
            <person name="Tran Van P."/>
        </authorList>
    </citation>
    <scope>NUCLEOTIDE SEQUENCE</scope>
</reference>
<dbReference type="EMBL" id="CAJPEX010000627">
    <property type="protein sequence ID" value="CAG0916590.1"/>
    <property type="molecule type" value="Genomic_DNA"/>
</dbReference>
<feature type="domain" description="C2H2-type" evidence="9">
    <location>
        <begin position="163"/>
        <end position="191"/>
    </location>
</feature>
<feature type="domain" description="C2H2-type" evidence="9">
    <location>
        <begin position="500"/>
        <end position="523"/>
    </location>
</feature>
<evidence type="ECO:0000256" key="4">
    <source>
        <dbReference type="ARBA" id="ARBA00022771"/>
    </source>
</evidence>
<dbReference type="PROSITE" id="PS50157">
    <property type="entry name" value="ZINC_FINGER_C2H2_2"/>
    <property type="match status" value="8"/>
</dbReference>
<dbReference type="SUPFAM" id="SSF57667">
    <property type="entry name" value="beta-beta-alpha zinc fingers"/>
    <property type="match status" value="3"/>
</dbReference>
<keyword evidence="5" id="KW-0862">Zinc</keyword>
<keyword evidence="4 7" id="KW-0863">Zinc-finger</keyword>
<dbReference type="PANTHER" id="PTHR24376">
    <property type="entry name" value="ZINC FINGER PROTEIN"/>
    <property type="match status" value="1"/>
</dbReference>
<dbReference type="GO" id="GO:0008270">
    <property type="term" value="F:zinc ion binding"/>
    <property type="evidence" value="ECO:0007669"/>
    <property type="project" value="UniProtKB-KW"/>
</dbReference>
<dbReference type="SMART" id="SM00355">
    <property type="entry name" value="ZnF_C2H2"/>
    <property type="match status" value="11"/>
</dbReference>
<keyword evidence="3" id="KW-0677">Repeat</keyword>
<gene>
    <name evidence="10" type="ORF">NMOB1V02_LOCUS4203</name>
</gene>
<dbReference type="Proteomes" id="UP000678499">
    <property type="component" value="Unassembled WGS sequence"/>
</dbReference>
<dbReference type="EMBL" id="OA882664">
    <property type="protein sequence ID" value="CAD7276438.1"/>
    <property type="molecule type" value="Genomic_DNA"/>
</dbReference>
<comment type="subcellular location">
    <subcellularLocation>
        <location evidence="1">Nucleus</location>
    </subcellularLocation>
</comment>
<dbReference type="PROSITE" id="PS00028">
    <property type="entry name" value="ZINC_FINGER_C2H2_1"/>
    <property type="match status" value="7"/>
</dbReference>
<feature type="domain" description="C2H2-type" evidence="9">
    <location>
        <begin position="588"/>
        <end position="615"/>
    </location>
</feature>
<feature type="region of interest" description="Disordered" evidence="8">
    <location>
        <begin position="284"/>
        <end position="307"/>
    </location>
</feature>
<dbReference type="OrthoDB" id="6348470at2759"/>
<feature type="domain" description="C2H2-type" evidence="9">
    <location>
        <begin position="470"/>
        <end position="492"/>
    </location>
</feature>
<evidence type="ECO:0000256" key="3">
    <source>
        <dbReference type="ARBA" id="ARBA00022737"/>
    </source>
</evidence>